<accession>A0A9J6P566</accession>
<dbReference type="PANTHER" id="PTHR34580:SF1">
    <property type="entry name" value="PROTEIN PAFC"/>
    <property type="match status" value="1"/>
</dbReference>
<evidence type="ECO:0000256" key="1">
    <source>
        <dbReference type="ARBA" id="ARBA00023015"/>
    </source>
</evidence>
<dbReference type="Gene3D" id="1.10.10.10">
    <property type="entry name" value="Winged helix-like DNA-binding domain superfamily/Winged helix DNA-binding domain"/>
    <property type="match status" value="1"/>
</dbReference>
<dbReference type="InterPro" id="IPR013196">
    <property type="entry name" value="HTH_11"/>
</dbReference>
<keyword evidence="3" id="KW-0804">Transcription</keyword>
<dbReference type="SMART" id="SM00420">
    <property type="entry name" value="HTH_DEOR"/>
    <property type="match status" value="1"/>
</dbReference>
<keyword evidence="6" id="KW-1185">Reference proteome</keyword>
<evidence type="ECO:0000313" key="6">
    <source>
        <dbReference type="Proteomes" id="UP001056429"/>
    </source>
</evidence>
<gene>
    <name evidence="5" type="ORF">KDK92_19530</name>
</gene>
<evidence type="ECO:0000259" key="4">
    <source>
        <dbReference type="PROSITE" id="PS51000"/>
    </source>
</evidence>
<dbReference type="InterPro" id="IPR028349">
    <property type="entry name" value="PafC-like"/>
</dbReference>
<keyword evidence="1" id="KW-0805">Transcription regulation</keyword>
<dbReference type="EMBL" id="JAGSOJ010000004">
    <property type="protein sequence ID" value="MCM1991938.1"/>
    <property type="molecule type" value="Genomic_DNA"/>
</dbReference>
<dbReference type="Pfam" id="PF08279">
    <property type="entry name" value="HTH_11"/>
    <property type="match status" value="1"/>
</dbReference>
<evidence type="ECO:0000313" key="5">
    <source>
        <dbReference type="EMBL" id="MCM1991938.1"/>
    </source>
</evidence>
<dbReference type="GO" id="GO:0003700">
    <property type="term" value="F:DNA-binding transcription factor activity"/>
    <property type="evidence" value="ECO:0007669"/>
    <property type="project" value="InterPro"/>
</dbReference>
<dbReference type="PANTHER" id="PTHR34580">
    <property type="match status" value="1"/>
</dbReference>
<keyword evidence="2" id="KW-0238">DNA-binding</keyword>
<dbReference type="InterPro" id="IPR057727">
    <property type="entry name" value="WCX_dom"/>
</dbReference>
<dbReference type="PROSITE" id="PS00894">
    <property type="entry name" value="HTH_DEOR_1"/>
    <property type="match status" value="1"/>
</dbReference>
<dbReference type="GO" id="GO:0003677">
    <property type="term" value="F:DNA binding"/>
    <property type="evidence" value="ECO:0007669"/>
    <property type="project" value="UniProtKB-KW"/>
</dbReference>
<organism evidence="5 6">
    <name type="scientific">Oceanirhabdus seepicola</name>
    <dbReference type="NCBI Taxonomy" id="2828781"/>
    <lineage>
        <taxon>Bacteria</taxon>
        <taxon>Bacillati</taxon>
        <taxon>Bacillota</taxon>
        <taxon>Clostridia</taxon>
        <taxon>Eubacteriales</taxon>
        <taxon>Clostridiaceae</taxon>
        <taxon>Oceanirhabdus</taxon>
    </lineage>
</organism>
<dbReference type="Pfam" id="PF25583">
    <property type="entry name" value="WCX"/>
    <property type="match status" value="1"/>
</dbReference>
<dbReference type="PROSITE" id="PS52050">
    <property type="entry name" value="WYL"/>
    <property type="match status" value="1"/>
</dbReference>
<dbReference type="PROSITE" id="PS51000">
    <property type="entry name" value="HTH_DEOR_2"/>
    <property type="match status" value="1"/>
</dbReference>
<dbReference type="RefSeq" id="WP_250861072.1">
    <property type="nucleotide sequence ID" value="NZ_JAGSOJ010000004.1"/>
</dbReference>
<protein>
    <submittedName>
        <fullName evidence="5">YafY family transcriptional regulator</fullName>
    </submittedName>
</protein>
<proteinExistence type="predicted"/>
<dbReference type="Pfam" id="PF13280">
    <property type="entry name" value="WYL"/>
    <property type="match status" value="1"/>
</dbReference>
<dbReference type="InterPro" id="IPR018356">
    <property type="entry name" value="Tscrpt_reg_HTH_DeoR_CS"/>
</dbReference>
<sequence>MKERVTNMKIDRAIGIINEILKRDRVTVKELAEKFEVSVRTIHRDIDGICMAGIPVVSYRGGHGGISIMEGFKMDKSALTKDELNNIILGLKSITSIQDNNNINILIDKLSPSDTASLSINDTIIDLSSFYKGTLSEKITIIRDSIEKKNLIEFEYFSSRGKSVRKIEPYILTFQWNEWYVLGFCKLREDFRLFKLKRMVKLMDTEKLYVERNIPEHKKDFNLMFKDKNKIKVITALVHRSLEYMLVDSYGIDSYEVVDKDTLKFSFEYVNFQWALRYVLSFGSKMKVIEPEEIVEAIKGESKKMFEDYNM</sequence>
<dbReference type="SUPFAM" id="SSF46785">
    <property type="entry name" value="Winged helix' DNA-binding domain"/>
    <property type="match status" value="1"/>
</dbReference>
<evidence type="ECO:0000256" key="3">
    <source>
        <dbReference type="ARBA" id="ARBA00023163"/>
    </source>
</evidence>
<reference evidence="5" key="2">
    <citation type="submission" date="2021-04" db="EMBL/GenBank/DDBJ databases">
        <authorList>
            <person name="Dong X."/>
        </authorList>
    </citation>
    <scope>NUCLEOTIDE SEQUENCE</scope>
    <source>
        <strain evidence="5">ZWT</strain>
    </source>
</reference>
<name>A0A9J6P566_9CLOT</name>
<dbReference type="InterPro" id="IPR036388">
    <property type="entry name" value="WH-like_DNA-bd_sf"/>
</dbReference>
<dbReference type="PIRSF" id="PIRSF016838">
    <property type="entry name" value="PafC"/>
    <property type="match status" value="1"/>
</dbReference>
<comment type="caution">
    <text evidence="5">The sequence shown here is derived from an EMBL/GenBank/DDBJ whole genome shotgun (WGS) entry which is preliminary data.</text>
</comment>
<dbReference type="InterPro" id="IPR051534">
    <property type="entry name" value="CBASS_pafABC_assoc_protein"/>
</dbReference>
<feature type="domain" description="HTH deoR-type" evidence="4">
    <location>
        <begin position="9"/>
        <end position="68"/>
    </location>
</feature>
<dbReference type="InterPro" id="IPR001034">
    <property type="entry name" value="DeoR_HTH"/>
</dbReference>
<reference evidence="5" key="1">
    <citation type="journal article" date="2021" name="mSystems">
        <title>Bacteria and Archaea Synergistically Convert Glycine Betaine to Biogenic Methane in the Formosa Cold Seep of the South China Sea.</title>
        <authorList>
            <person name="Li L."/>
            <person name="Zhang W."/>
            <person name="Zhang S."/>
            <person name="Song L."/>
            <person name="Sun Q."/>
            <person name="Zhang H."/>
            <person name="Xiang H."/>
            <person name="Dong X."/>
        </authorList>
    </citation>
    <scope>NUCLEOTIDE SEQUENCE</scope>
    <source>
        <strain evidence="5">ZWT</strain>
    </source>
</reference>
<dbReference type="Proteomes" id="UP001056429">
    <property type="component" value="Unassembled WGS sequence"/>
</dbReference>
<dbReference type="AlphaFoldDB" id="A0A9J6P566"/>
<dbReference type="InterPro" id="IPR036390">
    <property type="entry name" value="WH_DNA-bd_sf"/>
</dbReference>
<evidence type="ECO:0000256" key="2">
    <source>
        <dbReference type="ARBA" id="ARBA00023125"/>
    </source>
</evidence>
<dbReference type="InterPro" id="IPR026881">
    <property type="entry name" value="WYL_dom"/>
</dbReference>